<proteinExistence type="predicted"/>
<name>A0AAN9IR42_CLITE</name>
<comment type="caution">
    <text evidence="1">The sequence shown here is derived from an EMBL/GenBank/DDBJ whole genome shotgun (WGS) entry which is preliminary data.</text>
</comment>
<evidence type="ECO:0000313" key="1">
    <source>
        <dbReference type="EMBL" id="KAK7284722.1"/>
    </source>
</evidence>
<dbReference type="AlphaFoldDB" id="A0AAN9IR42"/>
<dbReference type="Proteomes" id="UP001359559">
    <property type="component" value="Unassembled WGS sequence"/>
</dbReference>
<dbReference type="EMBL" id="JAYKXN010000005">
    <property type="protein sequence ID" value="KAK7284722.1"/>
    <property type="molecule type" value="Genomic_DNA"/>
</dbReference>
<accession>A0AAN9IR42</accession>
<reference evidence="1 2" key="1">
    <citation type="submission" date="2024-01" db="EMBL/GenBank/DDBJ databases">
        <title>The genomes of 5 underutilized Papilionoideae crops provide insights into root nodulation and disease resistance.</title>
        <authorList>
            <person name="Yuan L."/>
        </authorList>
    </citation>
    <scope>NUCLEOTIDE SEQUENCE [LARGE SCALE GENOMIC DNA]</scope>
    <source>
        <strain evidence="1">LY-2023</strain>
        <tissue evidence="1">Leaf</tissue>
    </source>
</reference>
<gene>
    <name evidence="1" type="ORF">RJT34_19474</name>
</gene>
<protein>
    <submittedName>
        <fullName evidence="1">Uncharacterized protein</fullName>
    </submittedName>
</protein>
<keyword evidence="2" id="KW-1185">Reference proteome</keyword>
<evidence type="ECO:0000313" key="2">
    <source>
        <dbReference type="Proteomes" id="UP001359559"/>
    </source>
</evidence>
<organism evidence="1 2">
    <name type="scientific">Clitoria ternatea</name>
    <name type="common">Butterfly pea</name>
    <dbReference type="NCBI Taxonomy" id="43366"/>
    <lineage>
        <taxon>Eukaryota</taxon>
        <taxon>Viridiplantae</taxon>
        <taxon>Streptophyta</taxon>
        <taxon>Embryophyta</taxon>
        <taxon>Tracheophyta</taxon>
        <taxon>Spermatophyta</taxon>
        <taxon>Magnoliopsida</taxon>
        <taxon>eudicotyledons</taxon>
        <taxon>Gunneridae</taxon>
        <taxon>Pentapetalae</taxon>
        <taxon>rosids</taxon>
        <taxon>fabids</taxon>
        <taxon>Fabales</taxon>
        <taxon>Fabaceae</taxon>
        <taxon>Papilionoideae</taxon>
        <taxon>50 kb inversion clade</taxon>
        <taxon>NPAAA clade</taxon>
        <taxon>indigoferoid/millettioid clade</taxon>
        <taxon>Phaseoleae</taxon>
        <taxon>Clitoria</taxon>
    </lineage>
</organism>
<sequence length="95" mass="11077">MSGQSPRLGVAKVVRVNEAQRDVQYEDHMWCLTVEMRDVCKESRWSRLVRSFEEVSFSFLFDIHVRDPLKIPLALQLYHLESITPQVKMQGEVGV</sequence>